<evidence type="ECO:0000313" key="1">
    <source>
        <dbReference type="EMBL" id="MBG6138458.1"/>
    </source>
</evidence>
<evidence type="ECO:0008006" key="3">
    <source>
        <dbReference type="Google" id="ProtNLM"/>
    </source>
</evidence>
<accession>A0A8J7GKQ4</accession>
<dbReference type="Proteomes" id="UP000622552">
    <property type="component" value="Unassembled WGS sequence"/>
</dbReference>
<evidence type="ECO:0000313" key="2">
    <source>
        <dbReference type="Proteomes" id="UP000622552"/>
    </source>
</evidence>
<organism evidence="1 2">
    <name type="scientific">Longispora fulva</name>
    <dbReference type="NCBI Taxonomy" id="619741"/>
    <lineage>
        <taxon>Bacteria</taxon>
        <taxon>Bacillati</taxon>
        <taxon>Actinomycetota</taxon>
        <taxon>Actinomycetes</taxon>
        <taxon>Micromonosporales</taxon>
        <taxon>Micromonosporaceae</taxon>
        <taxon>Longispora</taxon>
    </lineage>
</organism>
<dbReference type="Pfam" id="PF11343">
    <property type="entry name" value="DUF3145"/>
    <property type="match status" value="1"/>
</dbReference>
<keyword evidence="2" id="KW-1185">Reference proteome</keyword>
<dbReference type="EMBL" id="JADOUF010000001">
    <property type="protein sequence ID" value="MBG6138458.1"/>
    <property type="molecule type" value="Genomic_DNA"/>
</dbReference>
<dbReference type="AlphaFoldDB" id="A0A8J7GKQ4"/>
<sequence length="93" mass="10096">MTRFEVTEEPSPGYDGERIMFVPSRGLFRAAISANGDITLTEDRLRSLMAAATGTEALAHGLDKLLGTAWDSELEPYRHAGDGAPMTWLTQVG</sequence>
<protein>
    <recommendedName>
        <fullName evidence="3">DUF3145 domain-containing protein</fullName>
    </recommendedName>
</protein>
<proteinExistence type="predicted"/>
<name>A0A8J7GKQ4_9ACTN</name>
<gene>
    <name evidence="1" type="ORF">IW245_004652</name>
</gene>
<reference evidence="1" key="1">
    <citation type="submission" date="2020-11" db="EMBL/GenBank/DDBJ databases">
        <title>Sequencing the genomes of 1000 actinobacteria strains.</title>
        <authorList>
            <person name="Klenk H.-P."/>
        </authorList>
    </citation>
    <scope>NUCLEOTIDE SEQUENCE</scope>
    <source>
        <strain evidence="1">DSM 45356</strain>
    </source>
</reference>
<comment type="caution">
    <text evidence="1">The sequence shown here is derived from an EMBL/GenBank/DDBJ whole genome shotgun (WGS) entry which is preliminary data.</text>
</comment>
<dbReference type="InterPro" id="IPR021491">
    <property type="entry name" value="DUF3145"/>
</dbReference>